<protein>
    <recommendedName>
        <fullName evidence="1">Enoyl reductase (ER) domain-containing protein</fullName>
    </recommendedName>
</protein>
<dbReference type="CDD" id="cd08276">
    <property type="entry name" value="MDR7"/>
    <property type="match status" value="1"/>
</dbReference>
<dbReference type="SMART" id="SM00829">
    <property type="entry name" value="PKS_ER"/>
    <property type="match status" value="1"/>
</dbReference>
<dbReference type="Proteomes" id="UP001274830">
    <property type="component" value="Unassembled WGS sequence"/>
</dbReference>
<sequence>MPKERTVWRRNNASRSLERHTEPLADRLPLTSILIKVHAVSLNYRDMNILNGTNPWPTLDNGIPCSDAAGEVIAIGDSVARFAVGDKVCPILDQLAITGDEQRRAWLGGEIEGVLASHIVMDQETCVCLPAHLPWEESACLPNAGVTAWSSLVDSSRSLRAGQTVLLQGTGGVSIMALKLALAFGSKAIITSSSDEKLDKVRSQYPQVKTINYRTTPNWHEKAVDMNGGRGVDIVLDIGGTSSLLKSLRAVAKGGTISQVGYLSKQDVADLEGFIHLLIDKTAVLRGINVGSRRDFEQMNEFVGASGLQFDDIIDETFPTSRLEEAFGALRSQKFVGKIVIMMEQD</sequence>
<evidence type="ECO:0000259" key="1">
    <source>
        <dbReference type="SMART" id="SM00829"/>
    </source>
</evidence>
<dbReference type="InterPro" id="IPR020843">
    <property type="entry name" value="ER"/>
</dbReference>
<dbReference type="InterPro" id="IPR011032">
    <property type="entry name" value="GroES-like_sf"/>
</dbReference>
<accession>A0AAE0WWR6</accession>
<comment type="caution">
    <text evidence="2">The sequence shown here is derived from an EMBL/GenBank/DDBJ whole genome shotgun (WGS) entry which is preliminary data.</text>
</comment>
<organism evidence="2 3">
    <name type="scientific">Recurvomyces mirabilis</name>
    <dbReference type="NCBI Taxonomy" id="574656"/>
    <lineage>
        <taxon>Eukaryota</taxon>
        <taxon>Fungi</taxon>
        <taxon>Dikarya</taxon>
        <taxon>Ascomycota</taxon>
        <taxon>Pezizomycotina</taxon>
        <taxon>Dothideomycetes</taxon>
        <taxon>Dothideomycetidae</taxon>
        <taxon>Mycosphaerellales</taxon>
        <taxon>Teratosphaeriaceae</taxon>
        <taxon>Recurvomyces</taxon>
    </lineage>
</organism>
<reference evidence="2" key="1">
    <citation type="submission" date="2023-07" db="EMBL/GenBank/DDBJ databases">
        <title>Black Yeasts Isolated from many extreme environments.</title>
        <authorList>
            <person name="Coleine C."/>
            <person name="Stajich J.E."/>
            <person name="Selbmann L."/>
        </authorList>
    </citation>
    <scope>NUCLEOTIDE SEQUENCE</scope>
    <source>
        <strain evidence="2">CCFEE 5485</strain>
    </source>
</reference>
<evidence type="ECO:0000313" key="3">
    <source>
        <dbReference type="Proteomes" id="UP001274830"/>
    </source>
</evidence>
<dbReference type="InterPro" id="IPR013154">
    <property type="entry name" value="ADH-like_N"/>
</dbReference>
<dbReference type="PANTHER" id="PTHR45033">
    <property type="match status" value="1"/>
</dbReference>
<dbReference type="SUPFAM" id="SSF51735">
    <property type="entry name" value="NAD(P)-binding Rossmann-fold domains"/>
    <property type="match status" value="1"/>
</dbReference>
<proteinExistence type="predicted"/>
<dbReference type="Gene3D" id="3.90.180.10">
    <property type="entry name" value="Medium-chain alcohol dehydrogenases, catalytic domain"/>
    <property type="match status" value="1"/>
</dbReference>
<dbReference type="Pfam" id="PF08240">
    <property type="entry name" value="ADH_N"/>
    <property type="match status" value="1"/>
</dbReference>
<dbReference type="GO" id="GO:0016491">
    <property type="term" value="F:oxidoreductase activity"/>
    <property type="evidence" value="ECO:0007669"/>
    <property type="project" value="InterPro"/>
</dbReference>
<dbReference type="InterPro" id="IPR052711">
    <property type="entry name" value="Zinc_ADH-like"/>
</dbReference>
<feature type="domain" description="Enoyl reductase (ER)" evidence="1">
    <location>
        <begin position="12"/>
        <end position="341"/>
    </location>
</feature>
<dbReference type="SUPFAM" id="SSF50129">
    <property type="entry name" value="GroES-like"/>
    <property type="match status" value="1"/>
</dbReference>
<dbReference type="Pfam" id="PF00107">
    <property type="entry name" value="ADH_zinc_N"/>
    <property type="match status" value="1"/>
</dbReference>
<dbReference type="Gene3D" id="3.40.50.720">
    <property type="entry name" value="NAD(P)-binding Rossmann-like Domain"/>
    <property type="match status" value="1"/>
</dbReference>
<keyword evidence="3" id="KW-1185">Reference proteome</keyword>
<dbReference type="InterPro" id="IPR013149">
    <property type="entry name" value="ADH-like_C"/>
</dbReference>
<dbReference type="AlphaFoldDB" id="A0AAE0WWR6"/>
<evidence type="ECO:0000313" key="2">
    <source>
        <dbReference type="EMBL" id="KAK3679251.1"/>
    </source>
</evidence>
<name>A0AAE0WWR6_9PEZI</name>
<gene>
    <name evidence="2" type="ORF">LTR78_000812</name>
</gene>
<dbReference type="PANTHER" id="PTHR45033:SF2">
    <property type="entry name" value="ZINC-TYPE ALCOHOL DEHYDROGENASE-LIKE PROTEIN C1773.06C"/>
    <property type="match status" value="1"/>
</dbReference>
<dbReference type="InterPro" id="IPR036291">
    <property type="entry name" value="NAD(P)-bd_dom_sf"/>
</dbReference>
<dbReference type="EMBL" id="JAUTXT010000002">
    <property type="protein sequence ID" value="KAK3679251.1"/>
    <property type="molecule type" value="Genomic_DNA"/>
</dbReference>